<comment type="caution">
    <text evidence="2">The sequence shown here is derived from an EMBL/GenBank/DDBJ whole genome shotgun (WGS) entry which is preliminary data.</text>
</comment>
<dbReference type="Proteomes" id="UP000838756">
    <property type="component" value="Unassembled WGS sequence"/>
</dbReference>
<feature type="non-terminal residue" evidence="2">
    <location>
        <position position="1"/>
    </location>
</feature>
<feature type="chain" id="PRO_5035729782" evidence="1">
    <location>
        <begin position="18"/>
        <end position="96"/>
    </location>
</feature>
<feature type="signal peptide" evidence="1">
    <location>
        <begin position="1"/>
        <end position="17"/>
    </location>
</feature>
<accession>A0A8S4QBL6</accession>
<protein>
    <submittedName>
        <fullName evidence="2">Jg26715 protein</fullName>
    </submittedName>
</protein>
<keyword evidence="3" id="KW-1185">Reference proteome</keyword>
<gene>
    <name evidence="2" type="primary">jg26715</name>
    <name evidence="2" type="ORF">PAEG_LOCUS738</name>
</gene>
<organism evidence="2 3">
    <name type="scientific">Pararge aegeria aegeria</name>
    <dbReference type="NCBI Taxonomy" id="348720"/>
    <lineage>
        <taxon>Eukaryota</taxon>
        <taxon>Metazoa</taxon>
        <taxon>Ecdysozoa</taxon>
        <taxon>Arthropoda</taxon>
        <taxon>Hexapoda</taxon>
        <taxon>Insecta</taxon>
        <taxon>Pterygota</taxon>
        <taxon>Neoptera</taxon>
        <taxon>Endopterygota</taxon>
        <taxon>Lepidoptera</taxon>
        <taxon>Glossata</taxon>
        <taxon>Ditrysia</taxon>
        <taxon>Papilionoidea</taxon>
        <taxon>Nymphalidae</taxon>
        <taxon>Satyrinae</taxon>
        <taxon>Satyrini</taxon>
        <taxon>Parargina</taxon>
        <taxon>Pararge</taxon>
    </lineage>
</organism>
<dbReference type="EMBL" id="CAKXAJ010002332">
    <property type="protein sequence ID" value="CAH2208121.1"/>
    <property type="molecule type" value="Genomic_DNA"/>
</dbReference>
<dbReference type="AlphaFoldDB" id="A0A8S4QBL6"/>
<sequence>MPELFSLLLAVLRLNSASDLPCSLLARALHKCARTHTQAVPAAICCGLYAGEVYEDLRLDTCSDGEMLLQFALVLLEMPEHIAAKCLPRDIVLALQ</sequence>
<reference evidence="2" key="1">
    <citation type="submission" date="2022-03" db="EMBL/GenBank/DDBJ databases">
        <authorList>
            <person name="Lindestad O."/>
        </authorList>
    </citation>
    <scope>NUCLEOTIDE SEQUENCE</scope>
</reference>
<evidence type="ECO:0000313" key="2">
    <source>
        <dbReference type="EMBL" id="CAH2208121.1"/>
    </source>
</evidence>
<evidence type="ECO:0000313" key="3">
    <source>
        <dbReference type="Proteomes" id="UP000838756"/>
    </source>
</evidence>
<name>A0A8S4QBL6_9NEOP</name>
<keyword evidence="1" id="KW-0732">Signal</keyword>
<evidence type="ECO:0000256" key="1">
    <source>
        <dbReference type="SAM" id="SignalP"/>
    </source>
</evidence>
<proteinExistence type="predicted"/>